<dbReference type="RefSeq" id="WP_110311358.1">
    <property type="nucleotide sequence ID" value="NZ_QICL01000018.1"/>
</dbReference>
<accession>A0A2V3PLQ2</accession>
<dbReference type="SUPFAM" id="SSF56801">
    <property type="entry name" value="Acetyl-CoA synthetase-like"/>
    <property type="match status" value="1"/>
</dbReference>
<dbReference type="PANTHER" id="PTHR43272:SF33">
    <property type="entry name" value="AMP-BINDING DOMAIN-CONTAINING PROTEIN-RELATED"/>
    <property type="match status" value="1"/>
</dbReference>
<dbReference type="InterPro" id="IPR045851">
    <property type="entry name" value="AMP-bd_C_sf"/>
</dbReference>
<dbReference type="Pfam" id="PF00501">
    <property type="entry name" value="AMP-binding"/>
    <property type="match status" value="1"/>
</dbReference>
<dbReference type="Proteomes" id="UP000247973">
    <property type="component" value="Unassembled WGS sequence"/>
</dbReference>
<dbReference type="PANTHER" id="PTHR43272">
    <property type="entry name" value="LONG-CHAIN-FATTY-ACID--COA LIGASE"/>
    <property type="match status" value="1"/>
</dbReference>
<dbReference type="GO" id="GO:0005524">
    <property type="term" value="F:ATP binding"/>
    <property type="evidence" value="ECO:0007669"/>
    <property type="project" value="UniProtKB-KW"/>
</dbReference>
<dbReference type="PROSITE" id="PS00455">
    <property type="entry name" value="AMP_BINDING"/>
    <property type="match status" value="1"/>
</dbReference>
<keyword evidence="2" id="KW-0067">ATP-binding</keyword>
<reference evidence="5 6" key="1">
    <citation type="submission" date="2018-03" db="EMBL/GenBank/DDBJ databases">
        <title>Genomic Encyclopedia of Archaeal and Bacterial Type Strains, Phase II (KMG-II): from individual species to whole genera.</title>
        <authorList>
            <person name="Goeker M."/>
        </authorList>
    </citation>
    <scope>NUCLEOTIDE SEQUENCE [LARGE SCALE GENOMIC DNA]</scope>
    <source>
        <strain evidence="5 6">DSM 100214</strain>
    </source>
</reference>
<dbReference type="GO" id="GO:0004467">
    <property type="term" value="F:long-chain fatty acid-CoA ligase activity"/>
    <property type="evidence" value="ECO:0007669"/>
    <property type="project" value="UniProtKB-EC"/>
</dbReference>
<dbReference type="OrthoDB" id="9803968at2"/>
<organism evidence="5 6">
    <name type="scientific">Dysgonomonas alginatilytica</name>
    <dbReference type="NCBI Taxonomy" id="1605892"/>
    <lineage>
        <taxon>Bacteria</taxon>
        <taxon>Pseudomonadati</taxon>
        <taxon>Bacteroidota</taxon>
        <taxon>Bacteroidia</taxon>
        <taxon>Bacteroidales</taxon>
        <taxon>Dysgonomonadaceae</taxon>
        <taxon>Dysgonomonas</taxon>
    </lineage>
</organism>
<dbReference type="GO" id="GO:0016020">
    <property type="term" value="C:membrane"/>
    <property type="evidence" value="ECO:0007669"/>
    <property type="project" value="TreeGrafter"/>
</dbReference>
<evidence type="ECO:0000256" key="1">
    <source>
        <dbReference type="ARBA" id="ARBA00022741"/>
    </source>
</evidence>
<dbReference type="InterPro" id="IPR020845">
    <property type="entry name" value="AMP-binding_CS"/>
</dbReference>
<sequence length="550" mass="62124">MENNDRFLGLIESSIHANWEKPVFSDYNGSTLLFKDFAQKIAELHIIFETINVQKGDKIALCGRNCTNWAVTFFASMSYGAIVTTILHDFDGESIHNIVNHCDAKVFFVGEHVWDKVDPLKIPHVETIIAVEDYAIQKSRSQKLNQVCDNLAIVFKEKYPKGFLPSDLKFHQEQPEELALINYTSGTTSKPKGVMIPYRSLWSNTKFAIESIEFVKAGDGIVSMLPMAHMYGLAFEILLSVAKGCHVHFLTRLPSPQIIMNAFEKIKPTLIIAVPLIIEKIIISRVFTELNKQPTKTLIKIPIIREKIFAKVKDKLISVFGGHIIEIVVGGAALDTEVGKFLSRIRFPYTVGYGMTECGPLISYDYWETYRAASCGKPVDRMEVKIDSPDPQNITGEIVVRGTNTMLGYYKNPEATAEVLGADGWLRTGDLGVMDESQYIYIKGRCKTMILGPSGQNIYPEEIEQLLNNTSYVAESLIVERDGKLHALIFPDHDAINALHSKESVDNLLKSEIVNVNKRLPRYSQIIDYTIRAEEFDKTPKRSIKRFLYK</sequence>
<proteinExistence type="predicted"/>
<name>A0A2V3PLQ2_9BACT</name>
<dbReference type="InterPro" id="IPR000873">
    <property type="entry name" value="AMP-dep_synth/lig_dom"/>
</dbReference>
<evidence type="ECO:0000313" key="6">
    <source>
        <dbReference type="Proteomes" id="UP000247973"/>
    </source>
</evidence>
<comment type="catalytic activity">
    <reaction evidence="3">
        <text>a long-chain fatty acid + ATP + CoA = a long-chain fatty acyl-CoA + AMP + diphosphate</text>
        <dbReference type="Rhea" id="RHEA:15421"/>
        <dbReference type="ChEBI" id="CHEBI:30616"/>
        <dbReference type="ChEBI" id="CHEBI:33019"/>
        <dbReference type="ChEBI" id="CHEBI:57287"/>
        <dbReference type="ChEBI" id="CHEBI:57560"/>
        <dbReference type="ChEBI" id="CHEBI:83139"/>
        <dbReference type="ChEBI" id="CHEBI:456215"/>
        <dbReference type="EC" id="6.2.1.3"/>
    </reaction>
    <physiologicalReaction direction="left-to-right" evidence="3">
        <dbReference type="Rhea" id="RHEA:15422"/>
    </physiologicalReaction>
</comment>
<evidence type="ECO:0000256" key="2">
    <source>
        <dbReference type="ARBA" id="ARBA00022840"/>
    </source>
</evidence>
<keyword evidence="1" id="KW-0547">Nucleotide-binding</keyword>
<evidence type="ECO:0000259" key="4">
    <source>
        <dbReference type="Pfam" id="PF00501"/>
    </source>
</evidence>
<protein>
    <submittedName>
        <fullName evidence="5">Long-chain acyl-CoA synthetase</fullName>
    </submittedName>
</protein>
<gene>
    <name evidence="5" type="ORF">CLV62_11880</name>
</gene>
<dbReference type="Gene3D" id="3.30.300.30">
    <property type="match status" value="1"/>
</dbReference>
<feature type="domain" description="AMP-dependent synthetase/ligase" evidence="4">
    <location>
        <begin position="20"/>
        <end position="410"/>
    </location>
</feature>
<evidence type="ECO:0000313" key="5">
    <source>
        <dbReference type="EMBL" id="PXV62691.1"/>
    </source>
</evidence>
<comment type="caution">
    <text evidence="5">The sequence shown here is derived from an EMBL/GenBank/DDBJ whole genome shotgun (WGS) entry which is preliminary data.</text>
</comment>
<dbReference type="Gene3D" id="3.40.50.12780">
    <property type="entry name" value="N-terminal domain of ligase-like"/>
    <property type="match status" value="1"/>
</dbReference>
<dbReference type="Pfam" id="PF23562">
    <property type="entry name" value="AMP-binding_C_3"/>
    <property type="match status" value="1"/>
</dbReference>
<dbReference type="InterPro" id="IPR042099">
    <property type="entry name" value="ANL_N_sf"/>
</dbReference>
<keyword evidence="6" id="KW-1185">Reference proteome</keyword>
<evidence type="ECO:0000256" key="3">
    <source>
        <dbReference type="ARBA" id="ARBA00024484"/>
    </source>
</evidence>
<dbReference type="EMBL" id="QICL01000018">
    <property type="protein sequence ID" value="PXV62691.1"/>
    <property type="molecule type" value="Genomic_DNA"/>
</dbReference>
<dbReference type="AlphaFoldDB" id="A0A2V3PLQ2"/>